<gene>
    <name evidence="1" type="ORF">ABT39_MTgene259</name>
</gene>
<protein>
    <submittedName>
        <fullName evidence="1">Uncharacterized protein</fullName>
    </submittedName>
</protein>
<sequence>MRRVPRNEDYTMLVRCLRYDEVATMLVQFDFVSFYWRWKWRWKR</sequence>
<dbReference type="AlphaFoldDB" id="A0A101M3J6"/>
<proteinExistence type="predicted"/>
<comment type="caution">
    <text evidence="1">The sequence shown here is derived from an EMBL/GenBank/DDBJ whole genome shotgun (WGS) entry which is preliminary data.</text>
</comment>
<accession>A0A101M3J6</accession>
<keyword evidence="1" id="KW-0496">Mitochondrion</keyword>
<evidence type="ECO:0000313" key="1">
    <source>
        <dbReference type="EMBL" id="KUM50416.1"/>
    </source>
</evidence>
<organism evidence="1">
    <name type="scientific">Picea glauca</name>
    <name type="common">White spruce</name>
    <name type="synonym">Pinus glauca</name>
    <dbReference type="NCBI Taxonomy" id="3330"/>
    <lineage>
        <taxon>Eukaryota</taxon>
        <taxon>Viridiplantae</taxon>
        <taxon>Streptophyta</taxon>
        <taxon>Embryophyta</taxon>
        <taxon>Tracheophyta</taxon>
        <taxon>Spermatophyta</taxon>
        <taxon>Pinopsida</taxon>
        <taxon>Pinidae</taxon>
        <taxon>Conifers I</taxon>
        <taxon>Pinales</taxon>
        <taxon>Pinaceae</taxon>
        <taxon>Picea</taxon>
    </lineage>
</organism>
<geneLocation type="mitochondrion" evidence="1"/>
<name>A0A101M3J6_PICGL</name>
<dbReference type="EMBL" id="LKAM01000001">
    <property type="protein sequence ID" value="KUM50416.1"/>
    <property type="molecule type" value="Genomic_DNA"/>
</dbReference>
<reference evidence="1" key="1">
    <citation type="journal article" date="2015" name="Genome Biol. Evol.">
        <title>Organellar Genomes of White Spruce (Picea glauca): Assembly and Annotation.</title>
        <authorList>
            <person name="Jackman S.D."/>
            <person name="Warren R.L."/>
            <person name="Gibb E.A."/>
            <person name="Vandervalk B.P."/>
            <person name="Mohamadi H."/>
            <person name="Chu J."/>
            <person name="Raymond A."/>
            <person name="Pleasance S."/>
            <person name="Coope R."/>
            <person name="Wildung M.R."/>
            <person name="Ritland C.E."/>
            <person name="Bousquet J."/>
            <person name="Jones S.J."/>
            <person name="Bohlmann J."/>
            <person name="Birol I."/>
        </authorList>
    </citation>
    <scope>NUCLEOTIDE SEQUENCE [LARGE SCALE GENOMIC DNA]</scope>
    <source>
        <tissue evidence="1">Flushing bud</tissue>
    </source>
</reference>